<dbReference type="AlphaFoldDB" id="A0A0A8Y5L9"/>
<sequence>MFVSMHYPLRSEFDIKIRIRIWEMHYPIRSDLFSPLNILLQWR</sequence>
<name>A0A0A8Y5L9_ARUDO</name>
<organism evidence="1">
    <name type="scientific">Arundo donax</name>
    <name type="common">Giant reed</name>
    <name type="synonym">Donax arundinaceus</name>
    <dbReference type="NCBI Taxonomy" id="35708"/>
    <lineage>
        <taxon>Eukaryota</taxon>
        <taxon>Viridiplantae</taxon>
        <taxon>Streptophyta</taxon>
        <taxon>Embryophyta</taxon>
        <taxon>Tracheophyta</taxon>
        <taxon>Spermatophyta</taxon>
        <taxon>Magnoliopsida</taxon>
        <taxon>Liliopsida</taxon>
        <taxon>Poales</taxon>
        <taxon>Poaceae</taxon>
        <taxon>PACMAD clade</taxon>
        <taxon>Arundinoideae</taxon>
        <taxon>Arundineae</taxon>
        <taxon>Arundo</taxon>
    </lineage>
</organism>
<reference evidence="1" key="2">
    <citation type="journal article" date="2015" name="Data Brief">
        <title>Shoot transcriptome of the giant reed, Arundo donax.</title>
        <authorList>
            <person name="Barrero R.A."/>
            <person name="Guerrero F.D."/>
            <person name="Moolhuijzen P."/>
            <person name="Goolsby J.A."/>
            <person name="Tidwell J."/>
            <person name="Bellgard S.E."/>
            <person name="Bellgard M.I."/>
        </authorList>
    </citation>
    <scope>NUCLEOTIDE SEQUENCE</scope>
    <source>
        <tissue evidence="1">Shoot tissue taken approximately 20 cm above the soil surface</tissue>
    </source>
</reference>
<protein>
    <submittedName>
        <fullName evidence="1">Uncharacterized protein</fullName>
    </submittedName>
</protein>
<accession>A0A0A8Y5L9</accession>
<dbReference type="EMBL" id="GBRH01276616">
    <property type="protein sequence ID" value="JAD21279.1"/>
    <property type="molecule type" value="Transcribed_RNA"/>
</dbReference>
<proteinExistence type="predicted"/>
<evidence type="ECO:0000313" key="1">
    <source>
        <dbReference type="EMBL" id="JAD21279.1"/>
    </source>
</evidence>
<reference evidence="1" key="1">
    <citation type="submission" date="2014-09" db="EMBL/GenBank/DDBJ databases">
        <authorList>
            <person name="Magalhaes I.L.F."/>
            <person name="Oliveira U."/>
            <person name="Santos F.R."/>
            <person name="Vidigal T.H.D.A."/>
            <person name="Brescovit A.D."/>
            <person name="Santos A.J."/>
        </authorList>
    </citation>
    <scope>NUCLEOTIDE SEQUENCE</scope>
    <source>
        <tissue evidence="1">Shoot tissue taken approximately 20 cm above the soil surface</tissue>
    </source>
</reference>